<accession>C1N8K1</accession>
<gene>
    <name evidence="14" type="ORF">MICPUCDRAFT_43346</name>
</gene>
<keyword evidence="3" id="KW-0633">Potassium transport</keyword>
<dbReference type="CDD" id="cd00038">
    <property type="entry name" value="CAP_ED"/>
    <property type="match status" value="1"/>
</dbReference>
<evidence type="ECO:0000256" key="12">
    <source>
        <dbReference type="SAM" id="Phobius"/>
    </source>
</evidence>
<comment type="subcellular location">
    <subcellularLocation>
        <location evidence="1">Membrane</location>
        <topology evidence="1">Multi-pass membrane protein</topology>
    </subcellularLocation>
</comment>
<feature type="transmembrane region" description="Helical" evidence="12">
    <location>
        <begin position="20"/>
        <end position="44"/>
    </location>
</feature>
<feature type="transmembrane region" description="Helical" evidence="12">
    <location>
        <begin position="56"/>
        <end position="75"/>
    </location>
</feature>
<evidence type="ECO:0000256" key="10">
    <source>
        <dbReference type="ARBA" id="ARBA00023136"/>
    </source>
</evidence>
<dbReference type="SUPFAM" id="SSF51206">
    <property type="entry name" value="cAMP-binding domain-like"/>
    <property type="match status" value="1"/>
</dbReference>
<evidence type="ECO:0000313" key="15">
    <source>
        <dbReference type="Proteomes" id="UP000001876"/>
    </source>
</evidence>
<sequence length="473" mass="54877">MLSRTHWWIIHPFSAFRRYWDLYLVSLLVYIALLVPFVIGFEVASHSGTWIYGVDRFVDVFFVFDIVLNFVTGYAHKGNSKVVLDPKKIARQYARSWFVPDLIASFPFDIIAAGTSNSEAYRSTKFVRILKLLRLVKLFRIMRLNRILHRLERKMSIKYGIWQVMKFAVVVMCLAHWLACAWYLSFVLQDHGAHGVTWVELLAQSQARARPRRLSFQTSLSFLFTLHLAEGASLLRRFARSTDGRSFVSIRKITQDSERLDEQGRSTRYATCVYWAITTMTTIGYGDIVPSNRDERMMTIFAQLAGSCVFLYGLTQVTSLIANINGADVEFQKLMDQANEYFEFRNIPNPLRAKVREFFHYKRATSLFHAEDKLLGHLSDSMRMEVQLWSMRNVLNTIDFFRDADEQFVKCIIGKLIRRVYSPRETVMKQGEIGDEMFFIVHGEVEGAASALLYTDWFPYDRVRVVNAIPLAS</sequence>
<dbReference type="OrthoDB" id="2019079at2759"/>
<dbReference type="Gene3D" id="1.10.287.630">
    <property type="entry name" value="Helix hairpin bin"/>
    <property type="match status" value="1"/>
</dbReference>
<dbReference type="PRINTS" id="PR01463">
    <property type="entry name" value="EAGCHANLFMLY"/>
</dbReference>
<evidence type="ECO:0000256" key="11">
    <source>
        <dbReference type="ARBA" id="ARBA00023303"/>
    </source>
</evidence>
<evidence type="ECO:0000256" key="1">
    <source>
        <dbReference type="ARBA" id="ARBA00004141"/>
    </source>
</evidence>
<protein>
    <submittedName>
        <fullName evidence="14">Voltage-gated ion channel superfamily</fullName>
    </submittedName>
</protein>
<keyword evidence="7" id="KW-0630">Potassium</keyword>
<evidence type="ECO:0000256" key="3">
    <source>
        <dbReference type="ARBA" id="ARBA00022538"/>
    </source>
</evidence>
<feature type="domain" description="Cyclic nucleotide-binding" evidence="13">
    <location>
        <begin position="400"/>
        <end position="446"/>
    </location>
</feature>
<keyword evidence="4 12" id="KW-0812">Transmembrane</keyword>
<dbReference type="InterPro" id="IPR050818">
    <property type="entry name" value="KCNH_animal-type"/>
</dbReference>
<dbReference type="GO" id="GO:0005249">
    <property type="term" value="F:voltage-gated potassium channel activity"/>
    <property type="evidence" value="ECO:0007669"/>
    <property type="project" value="InterPro"/>
</dbReference>
<name>C1N8K1_MICPC</name>
<keyword evidence="11" id="KW-0407">Ion channel</keyword>
<dbReference type="GO" id="GO:0034702">
    <property type="term" value="C:monoatomic ion channel complex"/>
    <property type="evidence" value="ECO:0007669"/>
    <property type="project" value="UniProtKB-KW"/>
</dbReference>
<keyword evidence="9" id="KW-0406">Ion transport</keyword>
<organism evidence="15">
    <name type="scientific">Micromonas pusilla (strain CCMP1545)</name>
    <name type="common">Picoplanktonic green alga</name>
    <dbReference type="NCBI Taxonomy" id="564608"/>
    <lineage>
        <taxon>Eukaryota</taxon>
        <taxon>Viridiplantae</taxon>
        <taxon>Chlorophyta</taxon>
        <taxon>Mamiellophyceae</taxon>
        <taxon>Mamiellales</taxon>
        <taxon>Mamiellaceae</taxon>
        <taxon>Micromonas</taxon>
    </lineage>
</organism>
<dbReference type="InterPro" id="IPR003938">
    <property type="entry name" value="K_chnl_volt-dep_EAG/ELK/ERG"/>
</dbReference>
<keyword evidence="2" id="KW-0813">Transport</keyword>
<dbReference type="InterPro" id="IPR005821">
    <property type="entry name" value="Ion_trans_dom"/>
</dbReference>
<dbReference type="RefSeq" id="XP_003064097.1">
    <property type="nucleotide sequence ID" value="XM_003064051.1"/>
</dbReference>
<feature type="transmembrane region" description="Helical" evidence="12">
    <location>
        <begin position="164"/>
        <end position="184"/>
    </location>
</feature>
<dbReference type="EMBL" id="GG663750">
    <property type="protein sequence ID" value="EEH51719.1"/>
    <property type="molecule type" value="Genomic_DNA"/>
</dbReference>
<dbReference type="InterPro" id="IPR000595">
    <property type="entry name" value="cNMP-bd_dom"/>
</dbReference>
<dbReference type="InterPro" id="IPR018490">
    <property type="entry name" value="cNMP-bd_dom_sf"/>
</dbReference>
<dbReference type="InterPro" id="IPR014710">
    <property type="entry name" value="RmlC-like_jellyroll"/>
</dbReference>
<dbReference type="OMA" id="SHEGLCC"/>
<keyword evidence="10 12" id="KW-0472">Membrane</keyword>
<keyword evidence="5" id="KW-0631">Potassium channel</keyword>
<evidence type="ECO:0000256" key="2">
    <source>
        <dbReference type="ARBA" id="ARBA00022448"/>
    </source>
</evidence>
<reference evidence="14 15" key="1">
    <citation type="journal article" date="2009" name="Science">
        <title>Green evolution and dynamic adaptations revealed by genomes of the marine picoeukaryotes Micromonas.</title>
        <authorList>
            <person name="Worden A.Z."/>
            <person name="Lee J.H."/>
            <person name="Mock T."/>
            <person name="Rouze P."/>
            <person name="Simmons M.P."/>
            <person name="Aerts A.L."/>
            <person name="Allen A.E."/>
            <person name="Cuvelier M.L."/>
            <person name="Derelle E."/>
            <person name="Everett M.V."/>
            <person name="Foulon E."/>
            <person name="Grimwood J."/>
            <person name="Gundlach H."/>
            <person name="Henrissat B."/>
            <person name="Napoli C."/>
            <person name="McDonald S.M."/>
            <person name="Parker M.S."/>
            <person name="Rombauts S."/>
            <person name="Salamov A."/>
            <person name="Von Dassow P."/>
            <person name="Badger J.H."/>
            <person name="Coutinho P.M."/>
            <person name="Demir E."/>
            <person name="Dubchak I."/>
            <person name="Gentemann C."/>
            <person name="Eikrem W."/>
            <person name="Gready J.E."/>
            <person name="John U."/>
            <person name="Lanier W."/>
            <person name="Lindquist E.A."/>
            <person name="Lucas S."/>
            <person name="Mayer K.F."/>
            <person name="Moreau H."/>
            <person name="Not F."/>
            <person name="Otillar R."/>
            <person name="Panaud O."/>
            <person name="Pangilinan J."/>
            <person name="Paulsen I."/>
            <person name="Piegu B."/>
            <person name="Poliakov A."/>
            <person name="Robbens S."/>
            <person name="Schmutz J."/>
            <person name="Toulza E."/>
            <person name="Wyss T."/>
            <person name="Zelensky A."/>
            <person name="Zhou K."/>
            <person name="Armbrust E.V."/>
            <person name="Bhattacharya D."/>
            <person name="Goodenough U.W."/>
            <person name="Van de Peer Y."/>
            <person name="Grigoriev I.V."/>
        </authorList>
    </citation>
    <scope>NUCLEOTIDE SEQUENCE [LARGE SCALE GENOMIC DNA]</scope>
    <source>
        <strain evidence="14 15">CCMP1545</strain>
    </source>
</reference>
<evidence type="ECO:0000256" key="8">
    <source>
        <dbReference type="ARBA" id="ARBA00022989"/>
    </source>
</evidence>
<evidence type="ECO:0000259" key="13">
    <source>
        <dbReference type="PROSITE" id="PS50042"/>
    </source>
</evidence>
<dbReference type="GeneID" id="9689723"/>
<dbReference type="GO" id="GO:0042391">
    <property type="term" value="P:regulation of membrane potential"/>
    <property type="evidence" value="ECO:0007669"/>
    <property type="project" value="TreeGrafter"/>
</dbReference>
<evidence type="ECO:0000256" key="9">
    <source>
        <dbReference type="ARBA" id="ARBA00023065"/>
    </source>
</evidence>
<dbReference type="AlphaFoldDB" id="C1N8K1"/>
<dbReference type="PANTHER" id="PTHR10217">
    <property type="entry name" value="VOLTAGE AND LIGAND GATED POTASSIUM CHANNEL"/>
    <property type="match status" value="1"/>
</dbReference>
<proteinExistence type="predicted"/>
<evidence type="ECO:0000256" key="7">
    <source>
        <dbReference type="ARBA" id="ARBA00022958"/>
    </source>
</evidence>
<dbReference type="Gene3D" id="1.10.287.70">
    <property type="match status" value="1"/>
</dbReference>
<dbReference type="PANTHER" id="PTHR10217:SF435">
    <property type="entry name" value="POTASSIUM VOLTAGE-GATED CHANNEL PROTEIN EAG"/>
    <property type="match status" value="1"/>
</dbReference>
<evidence type="ECO:0000256" key="6">
    <source>
        <dbReference type="ARBA" id="ARBA00022882"/>
    </source>
</evidence>
<keyword evidence="6" id="KW-0851">Voltage-gated channel</keyword>
<evidence type="ECO:0000256" key="4">
    <source>
        <dbReference type="ARBA" id="ARBA00022692"/>
    </source>
</evidence>
<dbReference type="Gene3D" id="2.60.120.10">
    <property type="entry name" value="Jelly Rolls"/>
    <property type="match status" value="1"/>
</dbReference>
<dbReference type="PROSITE" id="PS50042">
    <property type="entry name" value="CNMP_BINDING_3"/>
    <property type="match status" value="1"/>
</dbReference>
<dbReference type="Proteomes" id="UP000001876">
    <property type="component" value="Unassembled WGS sequence"/>
</dbReference>
<evidence type="ECO:0000313" key="14">
    <source>
        <dbReference type="EMBL" id="EEH51719.1"/>
    </source>
</evidence>
<dbReference type="GO" id="GO:0005886">
    <property type="term" value="C:plasma membrane"/>
    <property type="evidence" value="ECO:0007669"/>
    <property type="project" value="TreeGrafter"/>
</dbReference>
<dbReference type="eggNOG" id="KOG0498">
    <property type="taxonomic scope" value="Eukaryota"/>
</dbReference>
<evidence type="ECO:0000256" key="5">
    <source>
        <dbReference type="ARBA" id="ARBA00022826"/>
    </source>
</evidence>
<keyword evidence="8 12" id="KW-1133">Transmembrane helix</keyword>
<keyword evidence="15" id="KW-1185">Reference proteome</keyword>
<dbReference type="Pfam" id="PF00520">
    <property type="entry name" value="Ion_trans"/>
    <property type="match status" value="1"/>
</dbReference>
<dbReference type="SUPFAM" id="SSF81324">
    <property type="entry name" value="Voltage-gated potassium channels"/>
    <property type="match status" value="1"/>
</dbReference>
<dbReference type="KEGG" id="mpp:MICPUCDRAFT_43346"/>